<comment type="caution">
    <text evidence="1">The sequence shown here is derived from an EMBL/GenBank/DDBJ whole genome shotgun (WGS) entry which is preliminary data.</text>
</comment>
<organism evidence="1 2">
    <name type="scientific">Bacillus toyonensis</name>
    <dbReference type="NCBI Taxonomy" id="155322"/>
    <lineage>
        <taxon>Bacteria</taxon>
        <taxon>Bacillati</taxon>
        <taxon>Bacillota</taxon>
        <taxon>Bacilli</taxon>
        <taxon>Bacillales</taxon>
        <taxon>Bacillaceae</taxon>
        <taxon>Bacillus</taxon>
        <taxon>Bacillus cereus group</taxon>
    </lineage>
</organism>
<sequence length="49" mass="5996">MIRYPFAYNPIMEYWNQIESGEEVVSNKVKRVYKKLVDDFDNGNSEWEY</sequence>
<feature type="non-terminal residue" evidence="1">
    <location>
        <position position="49"/>
    </location>
</feature>
<gene>
    <name evidence="1" type="ORF">CN585_30360</name>
</gene>
<name>A0A2A8H1X0_9BACI</name>
<evidence type="ECO:0000313" key="1">
    <source>
        <dbReference type="EMBL" id="PEP86074.1"/>
    </source>
</evidence>
<proteinExistence type="predicted"/>
<protein>
    <submittedName>
        <fullName evidence="1">Terminase</fullName>
    </submittedName>
</protein>
<evidence type="ECO:0000313" key="2">
    <source>
        <dbReference type="Proteomes" id="UP000220841"/>
    </source>
</evidence>
<reference evidence="1 2" key="1">
    <citation type="submission" date="2017-09" db="EMBL/GenBank/DDBJ databases">
        <title>Large-scale bioinformatics analysis of Bacillus genomes uncovers conserved roles of natural products in bacterial physiology.</title>
        <authorList>
            <consortium name="Agbiome Team Llc"/>
            <person name="Bleich R.M."/>
            <person name="Grubbs K.J."/>
            <person name="Santa Maria K.C."/>
            <person name="Allen S.E."/>
            <person name="Farag S."/>
            <person name="Shank E.A."/>
            <person name="Bowers A."/>
        </authorList>
    </citation>
    <scope>NUCLEOTIDE SEQUENCE [LARGE SCALE GENOMIC DNA]</scope>
    <source>
        <strain evidence="1 2">AFS021349</strain>
    </source>
</reference>
<accession>A0A2A8H1X0</accession>
<dbReference type="EMBL" id="NUBY01000354">
    <property type="protein sequence ID" value="PEP86074.1"/>
    <property type="molecule type" value="Genomic_DNA"/>
</dbReference>
<dbReference type="Proteomes" id="UP000220841">
    <property type="component" value="Unassembled WGS sequence"/>
</dbReference>
<dbReference type="AlphaFoldDB" id="A0A2A8H1X0"/>